<dbReference type="Proteomes" id="UP000828390">
    <property type="component" value="Unassembled WGS sequence"/>
</dbReference>
<proteinExistence type="predicted"/>
<dbReference type="EMBL" id="JAIWYP010000014">
    <property type="protein sequence ID" value="KAH3711973.1"/>
    <property type="molecule type" value="Genomic_DNA"/>
</dbReference>
<dbReference type="InterPro" id="IPR011011">
    <property type="entry name" value="Znf_FYVE_PHD"/>
</dbReference>
<dbReference type="PANTHER" id="PTHR37445:SF3">
    <property type="entry name" value="ZINC FINGER PHD-TYPE DOMAIN-CONTAINING PROTEIN"/>
    <property type="match status" value="1"/>
</dbReference>
<dbReference type="AlphaFoldDB" id="A0A9D3Z3C2"/>
<dbReference type="PANTHER" id="PTHR37445">
    <property type="entry name" value="PROTEIN CBG24663"/>
    <property type="match status" value="1"/>
</dbReference>
<feature type="region of interest" description="Disordered" evidence="1">
    <location>
        <begin position="1"/>
        <end position="63"/>
    </location>
</feature>
<feature type="compositionally biased region" description="Basic and acidic residues" evidence="1">
    <location>
        <begin position="1"/>
        <end position="15"/>
    </location>
</feature>
<keyword evidence="3" id="KW-1185">Reference proteome</keyword>
<gene>
    <name evidence="2" type="ORF">DPMN_071649</name>
</gene>
<evidence type="ECO:0000313" key="2">
    <source>
        <dbReference type="EMBL" id="KAH3711973.1"/>
    </source>
</evidence>
<name>A0A9D3Z3C2_DREPO</name>
<feature type="compositionally biased region" description="Low complexity" evidence="1">
    <location>
        <begin position="52"/>
        <end position="63"/>
    </location>
</feature>
<reference evidence="2" key="1">
    <citation type="journal article" date="2019" name="bioRxiv">
        <title>The Genome of the Zebra Mussel, Dreissena polymorpha: A Resource for Invasive Species Research.</title>
        <authorList>
            <person name="McCartney M.A."/>
            <person name="Auch B."/>
            <person name="Kono T."/>
            <person name="Mallez S."/>
            <person name="Zhang Y."/>
            <person name="Obille A."/>
            <person name="Becker A."/>
            <person name="Abrahante J.E."/>
            <person name="Garbe J."/>
            <person name="Badalamenti J.P."/>
            <person name="Herman A."/>
            <person name="Mangelson H."/>
            <person name="Liachko I."/>
            <person name="Sullivan S."/>
            <person name="Sone E.D."/>
            <person name="Koren S."/>
            <person name="Silverstein K.A.T."/>
            <person name="Beckman K.B."/>
            <person name="Gohl D.M."/>
        </authorList>
    </citation>
    <scope>NUCLEOTIDE SEQUENCE</scope>
    <source>
        <strain evidence="2">Duluth1</strain>
        <tissue evidence="2">Whole animal</tissue>
    </source>
</reference>
<evidence type="ECO:0000256" key="1">
    <source>
        <dbReference type="SAM" id="MobiDB-lite"/>
    </source>
</evidence>
<dbReference type="InterPro" id="IPR013083">
    <property type="entry name" value="Znf_RING/FYVE/PHD"/>
</dbReference>
<evidence type="ECO:0008006" key="4">
    <source>
        <dbReference type="Google" id="ProtNLM"/>
    </source>
</evidence>
<comment type="caution">
    <text evidence="2">The sequence shown here is derived from an EMBL/GenBank/DDBJ whole genome shotgun (WGS) entry which is preliminary data.</text>
</comment>
<dbReference type="SUPFAM" id="SSF57903">
    <property type="entry name" value="FYVE/PHD zinc finger"/>
    <property type="match status" value="1"/>
</dbReference>
<dbReference type="Gene3D" id="3.30.40.10">
    <property type="entry name" value="Zinc/RING finger domain, C3HC4 (zinc finger)"/>
    <property type="match status" value="1"/>
</dbReference>
<reference evidence="2" key="2">
    <citation type="submission" date="2020-11" db="EMBL/GenBank/DDBJ databases">
        <authorList>
            <person name="McCartney M.A."/>
            <person name="Auch B."/>
            <person name="Kono T."/>
            <person name="Mallez S."/>
            <person name="Becker A."/>
            <person name="Gohl D.M."/>
            <person name="Silverstein K.A.T."/>
            <person name="Koren S."/>
            <person name="Bechman K.B."/>
            <person name="Herman A."/>
            <person name="Abrahante J.E."/>
            <person name="Garbe J."/>
        </authorList>
    </citation>
    <scope>NUCLEOTIDE SEQUENCE</scope>
    <source>
        <strain evidence="2">Duluth1</strain>
        <tissue evidence="2">Whole animal</tissue>
    </source>
</reference>
<feature type="compositionally biased region" description="Basic and acidic residues" evidence="1">
    <location>
        <begin position="40"/>
        <end position="51"/>
    </location>
</feature>
<protein>
    <recommendedName>
        <fullName evidence="4">PHD-type domain-containing protein</fullName>
    </recommendedName>
</protein>
<sequence length="400" mass="45467">MSDKQSDSSNTRDKMAATGHPPPTKVVNKGARRKASANTADRERSASRDSMKSSSRNVSPSKSEVWTCDTCNEKFSNENDCLFTCQYCDVNHRCLKCLGIPKTAYKAVGNRIDMPWFCTVCLEKTLKTLKDQKSIEDRCSDYLSDFSRRKIEERLTKMEADMVGIRDDMGVMREELMKEIKDTKVISADEAVSSAETDAGVSKVSAKKIVGKSDEQIMNSIQERIDRKNNIAFYNIPEGSGNIKNEKIEHDKHEIRQIAKEMGVMILAEDILVVRRIGKTGLRRKVHGEDVEVPRILVATFTENIKATIMKNCYKLQFSEVAYIKKVGVKHDMSYDERQKEKELRKEAKDKTEAEKDPNFRYLVRGPQWDRKIVRVKSFKAKGMEANEPILGSLTLSPGE</sequence>
<organism evidence="2 3">
    <name type="scientific">Dreissena polymorpha</name>
    <name type="common">Zebra mussel</name>
    <name type="synonym">Mytilus polymorpha</name>
    <dbReference type="NCBI Taxonomy" id="45954"/>
    <lineage>
        <taxon>Eukaryota</taxon>
        <taxon>Metazoa</taxon>
        <taxon>Spiralia</taxon>
        <taxon>Lophotrochozoa</taxon>
        <taxon>Mollusca</taxon>
        <taxon>Bivalvia</taxon>
        <taxon>Autobranchia</taxon>
        <taxon>Heteroconchia</taxon>
        <taxon>Euheterodonta</taxon>
        <taxon>Imparidentia</taxon>
        <taxon>Neoheterodontei</taxon>
        <taxon>Myida</taxon>
        <taxon>Dreissenoidea</taxon>
        <taxon>Dreissenidae</taxon>
        <taxon>Dreissena</taxon>
    </lineage>
</organism>
<feature type="region of interest" description="Disordered" evidence="1">
    <location>
        <begin position="340"/>
        <end position="359"/>
    </location>
</feature>
<accession>A0A9D3Z3C2</accession>
<evidence type="ECO:0000313" key="3">
    <source>
        <dbReference type="Proteomes" id="UP000828390"/>
    </source>
</evidence>